<name>A0ABW3RP47_9SPHI</name>
<protein>
    <submittedName>
        <fullName evidence="1">Biliverdin-producing heme oxygenase</fullName>
    </submittedName>
</protein>
<gene>
    <name evidence="1" type="ORF">ACFQ2C_11910</name>
</gene>
<dbReference type="Proteomes" id="UP001597205">
    <property type="component" value="Unassembled WGS sequence"/>
</dbReference>
<comment type="caution">
    <text evidence="1">The sequence shown here is derived from an EMBL/GenBank/DDBJ whole genome shotgun (WGS) entry which is preliminary data.</text>
</comment>
<dbReference type="CDD" id="cd19166">
    <property type="entry name" value="HemeO-bac"/>
    <property type="match status" value="1"/>
</dbReference>
<dbReference type="Pfam" id="PF01126">
    <property type="entry name" value="Heme_oxygenase"/>
    <property type="match status" value="1"/>
</dbReference>
<dbReference type="InterPro" id="IPR016084">
    <property type="entry name" value="Haem_Oase-like_multi-hlx"/>
</dbReference>
<reference evidence="2" key="1">
    <citation type="journal article" date="2019" name="Int. J. Syst. Evol. Microbiol.">
        <title>The Global Catalogue of Microorganisms (GCM) 10K type strain sequencing project: providing services to taxonomists for standard genome sequencing and annotation.</title>
        <authorList>
            <consortium name="The Broad Institute Genomics Platform"/>
            <consortium name="The Broad Institute Genome Sequencing Center for Infectious Disease"/>
            <person name="Wu L."/>
            <person name="Ma J."/>
        </authorList>
    </citation>
    <scope>NUCLEOTIDE SEQUENCE [LARGE SCALE GENOMIC DNA]</scope>
    <source>
        <strain evidence="2">CCUG 52468</strain>
    </source>
</reference>
<dbReference type="EMBL" id="JBHTKY010000017">
    <property type="protein sequence ID" value="MFD1166312.1"/>
    <property type="molecule type" value="Genomic_DNA"/>
</dbReference>
<dbReference type="SUPFAM" id="SSF48613">
    <property type="entry name" value="Heme oxygenase-like"/>
    <property type="match status" value="1"/>
</dbReference>
<keyword evidence="2" id="KW-1185">Reference proteome</keyword>
<dbReference type="Gene3D" id="1.20.910.10">
    <property type="entry name" value="Heme oxygenase-like"/>
    <property type="match status" value="1"/>
</dbReference>
<evidence type="ECO:0000313" key="1">
    <source>
        <dbReference type="EMBL" id="MFD1166312.1"/>
    </source>
</evidence>
<dbReference type="RefSeq" id="WP_380896866.1">
    <property type="nucleotide sequence ID" value="NZ_JBHTKY010000017.1"/>
</dbReference>
<accession>A0ABW3RP47</accession>
<dbReference type="InterPro" id="IPR016053">
    <property type="entry name" value="Haem_Oase-like"/>
</dbReference>
<sequence length="187" mass="21312">MLSTLIKEQTKSAHQQVESNIVRHIKKIENEADYAELLKGFYAYFKAVEDETGKFITTEVLPDKDNRRNSSYIERDIKSLGHDLSNLPQAIAPTVHSELEALSSLYVLEGSIMGGPYIVQMLRKIGIERGFSFFEGYGDQSEAMWTGFTEVLNRFGDDSNQHDRAIELANQTFYNFGNVFQKENSLQ</sequence>
<evidence type="ECO:0000313" key="2">
    <source>
        <dbReference type="Proteomes" id="UP001597205"/>
    </source>
</evidence>
<organism evidence="1 2">
    <name type="scientific">Sphingobacterium daejeonense</name>
    <dbReference type="NCBI Taxonomy" id="371142"/>
    <lineage>
        <taxon>Bacteria</taxon>
        <taxon>Pseudomonadati</taxon>
        <taxon>Bacteroidota</taxon>
        <taxon>Sphingobacteriia</taxon>
        <taxon>Sphingobacteriales</taxon>
        <taxon>Sphingobacteriaceae</taxon>
        <taxon>Sphingobacterium</taxon>
    </lineage>
</organism>
<proteinExistence type="predicted"/>